<name>A0A183CKH7_GLOPA</name>
<evidence type="ECO:0000313" key="2">
    <source>
        <dbReference type="Proteomes" id="UP000050741"/>
    </source>
</evidence>
<dbReference type="WBParaSite" id="GPLIN_001338300">
    <property type="protein sequence ID" value="GPLIN_001338300"/>
    <property type="gene ID" value="GPLIN_001338300"/>
</dbReference>
<proteinExistence type="predicted"/>
<feature type="region of interest" description="Disordered" evidence="1">
    <location>
        <begin position="332"/>
        <end position="351"/>
    </location>
</feature>
<dbReference type="Proteomes" id="UP000050741">
    <property type="component" value="Unassembled WGS sequence"/>
</dbReference>
<protein>
    <submittedName>
        <fullName evidence="3">Ig-like domain-containing protein</fullName>
    </submittedName>
</protein>
<reference evidence="3" key="2">
    <citation type="submission" date="2016-06" db="UniProtKB">
        <authorList>
            <consortium name="WormBaseParasite"/>
        </authorList>
    </citation>
    <scope>IDENTIFICATION</scope>
</reference>
<evidence type="ECO:0000256" key="1">
    <source>
        <dbReference type="SAM" id="MobiDB-lite"/>
    </source>
</evidence>
<keyword evidence="2" id="KW-1185">Reference proteome</keyword>
<sequence length="414" mass="45068">MAGQDVSGGTRVAWTRVAGREWPGREWPGREWRDASGRDASGGTRVALDASGGTRVAGTRVAEREWPGREWRDASGRDVSGGTRVAGTRVAGREWPGREWRDASGRDASGGTRVAWTRVAGREWPGREWRDASGLDASGGTRVAWTRVAGREWPGRDGSAILLEGTDRSEISTCRRPDDEQCIEATCTAWDQPGNTYKFWACVGSQEANYKQTMEIRTKSNNVSCALVYGEKGKNLTNVPSSAAENRLRCKAGTVNASEAGRTYYNDCLDGYDYCYAAFCAKAKWNEHVRTMWGCSKDTGNCDALSVAVSAQIDSAVKCECTFGEKGMPKGNKKLPLSTTASQKPTTLTTTTTTTKTTMTVTEKPTTTTEKPTTLQGQMSITGQPMTTSAETNRCARRRFAVFWILLVAIGTLV</sequence>
<evidence type="ECO:0000313" key="3">
    <source>
        <dbReference type="WBParaSite" id="GPLIN_001338300"/>
    </source>
</evidence>
<feature type="compositionally biased region" description="Low complexity" evidence="1">
    <location>
        <begin position="339"/>
        <end position="351"/>
    </location>
</feature>
<dbReference type="AlphaFoldDB" id="A0A183CKH7"/>
<feature type="region of interest" description="Disordered" evidence="1">
    <location>
        <begin position="23"/>
        <end position="56"/>
    </location>
</feature>
<organism evidence="2 3">
    <name type="scientific">Globodera pallida</name>
    <name type="common">Potato cyst nematode worm</name>
    <name type="synonym">Heterodera pallida</name>
    <dbReference type="NCBI Taxonomy" id="36090"/>
    <lineage>
        <taxon>Eukaryota</taxon>
        <taxon>Metazoa</taxon>
        <taxon>Ecdysozoa</taxon>
        <taxon>Nematoda</taxon>
        <taxon>Chromadorea</taxon>
        <taxon>Rhabditida</taxon>
        <taxon>Tylenchina</taxon>
        <taxon>Tylenchomorpha</taxon>
        <taxon>Tylenchoidea</taxon>
        <taxon>Heteroderidae</taxon>
        <taxon>Heteroderinae</taxon>
        <taxon>Globodera</taxon>
    </lineage>
</organism>
<accession>A0A183CKH7</accession>
<reference evidence="2" key="1">
    <citation type="submission" date="2014-05" db="EMBL/GenBank/DDBJ databases">
        <title>The genome and life-stage specific transcriptomes of Globodera pallida elucidate key aspects of plant parasitism by a cyst nematode.</title>
        <authorList>
            <person name="Cotton J.A."/>
            <person name="Lilley C.J."/>
            <person name="Jones L.M."/>
            <person name="Kikuchi T."/>
            <person name="Reid A.J."/>
            <person name="Thorpe P."/>
            <person name="Tsai I.J."/>
            <person name="Beasley H."/>
            <person name="Blok V."/>
            <person name="Cock P.J.A."/>
            <person name="Van den Akker S.E."/>
            <person name="Holroyd N."/>
            <person name="Hunt M."/>
            <person name="Mantelin S."/>
            <person name="Naghra H."/>
            <person name="Pain A."/>
            <person name="Palomares-Rius J.E."/>
            <person name="Zarowiecki M."/>
            <person name="Berriman M."/>
            <person name="Jones J.T."/>
            <person name="Urwin P.E."/>
        </authorList>
    </citation>
    <scope>NUCLEOTIDE SEQUENCE [LARGE SCALE GENOMIC DNA]</scope>
    <source>
        <strain evidence="2">Lindley</strain>
    </source>
</reference>
<feature type="compositionally biased region" description="Basic and acidic residues" evidence="1">
    <location>
        <begin position="23"/>
        <end position="37"/>
    </location>
</feature>